<dbReference type="PROSITE" id="PS50005">
    <property type="entry name" value="TPR"/>
    <property type="match status" value="1"/>
</dbReference>
<dbReference type="SMART" id="SM00028">
    <property type="entry name" value="TPR"/>
    <property type="match status" value="2"/>
</dbReference>
<dbReference type="SUPFAM" id="SSF48452">
    <property type="entry name" value="TPR-like"/>
    <property type="match status" value="1"/>
</dbReference>
<evidence type="ECO:0000256" key="2">
    <source>
        <dbReference type="ARBA" id="ARBA00031845"/>
    </source>
</evidence>
<dbReference type="GO" id="GO:0007131">
    <property type="term" value="P:reciprocal meiotic recombination"/>
    <property type="evidence" value="ECO:0007669"/>
    <property type="project" value="TreeGrafter"/>
</dbReference>
<dbReference type="GO" id="GO:0007060">
    <property type="term" value="P:male meiosis chromosome segregation"/>
    <property type="evidence" value="ECO:0007669"/>
    <property type="project" value="TreeGrafter"/>
</dbReference>
<protein>
    <recommendedName>
        <fullName evidence="2">Protein ZIP4 homolog</fullName>
    </recommendedName>
</protein>
<dbReference type="Ensembl" id="ENSEBUT00000005532.1">
    <property type="protein sequence ID" value="ENSEBUP00000005094.1"/>
    <property type="gene ID" value="ENSEBUG00000003489.1"/>
</dbReference>
<reference evidence="4" key="1">
    <citation type="submission" date="2025-05" db="UniProtKB">
        <authorList>
            <consortium name="Ensembl"/>
        </authorList>
    </citation>
    <scope>IDENTIFICATION</scope>
</reference>
<sequence>MDDTFPKIEVLINNLYDLKQKRDGNFEASVKRVLNMLMVLEKGLWRTTRGNPSSFTDSQVEKCSLQLWNWAVAENTLSTISDIDNAKFRHVACKLLTLSDPSSINERRVRLQIEMCLNAAQAWIVCGRYEMTDDLFELARTCIEKLLDGLAGQHHSLSGSKRMMLDRDLFSIDGLQFQCVGSLGEHDKAVIAFNCVRDKLALHPKEAPFLAMVCYNLALKFHKEGKLEECTYWLRQSYDTGKAEEEYKVDSCQQAKTLRFLAHVCLQWEAPHCWINALNAIELAIKEQPNVPGFLLYMKILTLSEAPDTDLISAVQKILKHNLPSDLVFNAVRMVMQNGRESACKTCLPFVCESLSHTTCGLEVILLKMEVALHFGNEDEAKKEAEDLIAKHHSGKMLKEMQQEHMHLLLWGRASFHIEAKCYADALVWYELSASFYAPGKLDCNLAKLYRNLATCYLELHRLNKAKESLSKAHRIEPDNPTTIFLNLRVALFEGDEQNASHAMDCLVQLANQEKDSVGRLESLPAEDQETPC</sequence>
<dbReference type="PANTHER" id="PTHR47083">
    <property type="entry name" value="TESTIS-EXPRESSED PROTEIN 11"/>
    <property type="match status" value="1"/>
</dbReference>
<organism evidence="4 5">
    <name type="scientific">Eptatretus burgeri</name>
    <name type="common">Inshore hagfish</name>
    <dbReference type="NCBI Taxonomy" id="7764"/>
    <lineage>
        <taxon>Eukaryota</taxon>
        <taxon>Metazoa</taxon>
        <taxon>Chordata</taxon>
        <taxon>Craniata</taxon>
        <taxon>Vertebrata</taxon>
        <taxon>Cyclostomata</taxon>
        <taxon>Myxini</taxon>
        <taxon>Myxiniformes</taxon>
        <taxon>Myxinidae</taxon>
        <taxon>Eptatretinae</taxon>
        <taxon>Eptatretus</taxon>
    </lineage>
</organism>
<evidence type="ECO:0000256" key="1">
    <source>
        <dbReference type="ARBA" id="ARBA00023254"/>
    </source>
</evidence>
<dbReference type="Ensembl" id="ENSEBUT00000005487.1">
    <property type="protein sequence ID" value="ENSEBUP00000005049.1"/>
    <property type="gene ID" value="ENSEBUG00000003489.1"/>
</dbReference>
<dbReference type="Pfam" id="PF08631">
    <property type="entry name" value="SPO22"/>
    <property type="match status" value="1"/>
</dbReference>
<dbReference type="AlphaFoldDB" id="A0A8C4ND92"/>
<feature type="repeat" description="TPR" evidence="3">
    <location>
        <begin position="447"/>
        <end position="480"/>
    </location>
</feature>
<dbReference type="OMA" id="MRLPEMT"/>
<proteinExistence type="predicted"/>
<dbReference type="Gene3D" id="1.25.40.10">
    <property type="entry name" value="Tetratricopeptide repeat domain"/>
    <property type="match status" value="1"/>
</dbReference>
<accession>A0A8C4ND92</accession>
<dbReference type="GO" id="GO:0000801">
    <property type="term" value="C:central element"/>
    <property type="evidence" value="ECO:0007669"/>
    <property type="project" value="TreeGrafter"/>
</dbReference>
<name>A0A8C4ND92_EPTBU</name>
<dbReference type="GO" id="GO:0007130">
    <property type="term" value="P:synaptonemal complex assembly"/>
    <property type="evidence" value="ECO:0007669"/>
    <property type="project" value="TreeGrafter"/>
</dbReference>
<dbReference type="Ensembl" id="ENSEBUT00000005552.1">
    <property type="protein sequence ID" value="ENSEBUP00000005114.1"/>
    <property type="gene ID" value="ENSEBUG00000003489.1"/>
</dbReference>
<evidence type="ECO:0000256" key="3">
    <source>
        <dbReference type="PROSITE-ProRule" id="PRU00339"/>
    </source>
</evidence>
<dbReference type="InterPro" id="IPR019734">
    <property type="entry name" value="TPR_rpt"/>
</dbReference>
<keyword evidence="1" id="KW-0469">Meiosis</keyword>
<keyword evidence="3" id="KW-0802">TPR repeat</keyword>
<evidence type="ECO:0000313" key="4">
    <source>
        <dbReference type="Ensembl" id="ENSEBUP00000005049.1"/>
    </source>
</evidence>
<keyword evidence="5" id="KW-1185">Reference proteome</keyword>
<dbReference type="Proteomes" id="UP000694388">
    <property type="component" value="Unplaced"/>
</dbReference>
<dbReference type="InterPro" id="IPR042861">
    <property type="entry name" value="TEX11"/>
</dbReference>
<dbReference type="InterPro" id="IPR013940">
    <property type="entry name" value="Spo22/ZIP4/TEX11"/>
</dbReference>
<dbReference type="GeneTree" id="ENSGT00940000165859"/>
<evidence type="ECO:0000313" key="5">
    <source>
        <dbReference type="Proteomes" id="UP000694388"/>
    </source>
</evidence>
<dbReference type="InterPro" id="IPR011990">
    <property type="entry name" value="TPR-like_helical_dom_sf"/>
</dbReference>
<dbReference type="Ensembl" id="ENSEBUT00000005508.1">
    <property type="protein sequence ID" value="ENSEBUP00000005070.1"/>
    <property type="gene ID" value="ENSEBUG00000003489.1"/>
</dbReference>
<dbReference type="PANTHER" id="PTHR47083:SF1">
    <property type="entry name" value="TESTIS-EXPRESSED PROTEIN 11"/>
    <property type="match status" value="1"/>
</dbReference>